<sequence length="126" mass="14807">MKDIAIKGNKGVYFIPTVNFNSDTGVCEIIGESYHQDAKKFYRPLIQWVEEYIQSKRPIRFDFKLTYFNTNSSKAFLNILKVLKKYADEGGQVEANWYYPTEDDDILEEAEDFIQETKLNMHLIGY</sequence>
<evidence type="ECO:0000259" key="1">
    <source>
        <dbReference type="Pfam" id="PF09345"/>
    </source>
</evidence>
<protein>
    <recommendedName>
        <fullName evidence="1">SiaC family regulatory phosphoprotein domain-containing protein</fullName>
    </recommendedName>
</protein>
<dbReference type="AlphaFoldDB" id="A1ZVJ0"/>
<feature type="domain" description="SiaC family regulatory phosphoprotein" evidence="1">
    <location>
        <begin position="14"/>
        <end position="124"/>
    </location>
</feature>
<keyword evidence="3" id="KW-1185">Reference proteome</keyword>
<proteinExistence type="predicted"/>
<dbReference type="Pfam" id="PF09345">
    <property type="entry name" value="SiaC"/>
    <property type="match status" value="1"/>
</dbReference>
<accession>A1ZVJ0</accession>
<reference evidence="2 3" key="1">
    <citation type="submission" date="2007-01" db="EMBL/GenBank/DDBJ databases">
        <authorList>
            <person name="Haygood M."/>
            <person name="Podell S."/>
            <person name="Anderson C."/>
            <person name="Hopkinson B."/>
            <person name="Roe K."/>
            <person name="Barbeau K."/>
            <person name="Gaasterland T."/>
            <person name="Ferriera S."/>
            <person name="Johnson J."/>
            <person name="Kravitz S."/>
            <person name="Beeson K."/>
            <person name="Sutton G."/>
            <person name="Rogers Y.-H."/>
            <person name="Friedman R."/>
            <person name="Frazier M."/>
            <person name="Venter J.C."/>
        </authorList>
    </citation>
    <scope>NUCLEOTIDE SEQUENCE [LARGE SCALE GENOMIC DNA]</scope>
    <source>
        <strain evidence="2 3">ATCC 23134</strain>
    </source>
</reference>
<evidence type="ECO:0000313" key="2">
    <source>
        <dbReference type="EMBL" id="EAY25533.1"/>
    </source>
</evidence>
<evidence type="ECO:0000313" key="3">
    <source>
        <dbReference type="Proteomes" id="UP000004095"/>
    </source>
</evidence>
<name>A1ZVJ0_MICM2</name>
<comment type="caution">
    <text evidence="2">The sequence shown here is derived from an EMBL/GenBank/DDBJ whole genome shotgun (WGS) entry which is preliminary data.</text>
</comment>
<dbReference type="InterPro" id="IPR018530">
    <property type="entry name" value="SiaC"/>
</dbReference>
<dbReference type="RefSeq" id="WP_002702511.1">
    <property type="nucleotide sequence ID" value="NZ_AAWS01000046.1"/>
</dbReference>
<dbReference type="Proteomes" id="UP000004095">
    <property type="component" value="Unassembled WGS sequence"/>
</dbReference>
<dbReference type="eggNOG" id="ENOG5032WCB">
    <property type="taxonomic scope" value="Bacteria"/>
</dbReference>
<gene>
    <name evidence="2" type="ORF">M23134_00631</name>
</gene>
<organism evidence="2 3">
    <name type="scientific">Microscilla marina ATCC 23134</name>
    <dbReference type="NCBI Taxonomy" id="313606"/>
    <lineage>
        <taxon>Bacteria</taxon>
        <taxon>Pseudomonadati</taxon>
        <taxon>Bacteroidota</taxon>
        <taxon>Cytophagia</taxon>
        <taxon>Cytophagales</taxon>
        <taxon>Microscillaceae</taxon>
        <taxon>Microscilla</taxon>
    </lineage>
</organism>
<dbReference type="EMBL" id="AAWS01000046">
    <property type="protein sequence ID" value="EAY25533.1"/>
    <property type="molecule type" value="Genomic_DNA"/>
</dbReference>
<dbReference type="OrthoDB" id="5297629at2"/>